<evidence type="ECO:0000259" key="7">
    <source>
        <dbReference type="Pfam" id="PF00482"/>
    </source>
</evidence>
<dbReference type="EMBL" id="JBHSWE010000001">
    <property type="protein sequence ID" value="MFC6671233.1"/>
    <property type="molecule type" value="Genomic_DNA"/>
</dbReference>
<dbReference type="PANTHER" id="PTHR35007:SF2">
    <property type="entry name" value="PILUS ASSEMBLE PROTEIN"/>
    <property type="match status" value="1"/>
</dbReference>
<organism evidence="8 9">
    <name type="scientific">Marinobacterium aestuariivivens</name>
    <dbReference type="NCBI Taxonomy" id="1698799"/>
    <lineage>
        <taxon>Bacteria</taxon>
        <taxon>Pseudomonadati</taxon>
        <taxon>Pseudomonadota</taxon>
        <taxon>Gammaproteobacteria</taxon>
        <taxon>Oceanospirillales</taxon>
        <taxon>Oceanospirillaceae</taxon>
        <taxon>Marinobacterium</taxon>
    </lineage>
</organism>
<evidence type="ECO:0000256" key="6">
    <source>
        <dbReference type="SAM" id="Phobius"/>
    </source>
</evidence>
<dbReference type="InterPro" id="IPR018076">
    <property type="entry name" value="T2SS_GspF_dom"/>
</dbReference>
<dbReference type="Pfam" id="PF00482">
    <property type="entry name" value="T2SSF"/>
    <property type="match status" value="1"/>
</dbReference>
<dbReference type="PANTHER" id="PTHR35007">
    <property type="entry name" value="INTEGRAL MEMBRANE PROTEIN-RELATED"/>
    <property type="match status" value="1"/>
</dbReference>
<comment type="subcellular location">
    <subcellularLocation>
        <location evidence="1">Cell membrane</location>
        <topology evidence="1">Multi-pass membrane protein</topology>
    </subcellularLocation>
</comment>
<accession>A0ABW2A177</accession>
<sequence length="301" mass="33788">MLSLQQGLILASLVLSVVGIGLIWWTRQRRLRLRIEARLAESVRRRGGGGRLLAQGQELWRKRRRQREPLAELSLLLRQAGRVSSREQFLALLQLGAVWLALQALVFYWGWQQEMTPASRLLVQTFALAGGGLVLMRWLRWRVAARAAEIDEELLLVLQVMRILWEVGMSLESMLRILSRELDSLTPEVVRELRVVQAKIESGESRERALGDIARLSVSEGLQDLMLLLTQVSETGGGMSGSLADLSELLADRRRTRLQEKVSKLSGRMSAVMMLLLFPALLLVLAGPGFLALIQALERVG</sequence>
<keyword evidence="2" id="KW-1003">Cell membrane</keyword>
<feature type="transmembrane region" description="Helical" evidence="6">
    <location>
        <begin position="121"/>
        <end position="139"/>
    </location>
</feature>
<name>A0ABW2A177_9GAMM</name>
<feature type="transmembrane region" description="Helical" evidence="6">
    <location>
        <begin position="271"/>
        <end position="294"/>
    </location>
</feature>
<keyword evidence="5 6" id="KW-0472">Membrane</keyword>
<comment type="caution">
    <text evidence="8">The sequence shown here is derived from an EMBL/GenBank/DDBJ whole genome shotgun (WGS) entry which is preliminary data.</text>
</comment>
<feature type="domain" description="Type II secretion system protein GspF" evidence="7">
    <location>
        <begin position="158"/>
        <end position="285"/>
    </location>
</feature>
<evidence type="ECO:0000256" key="5">
    <source>
        <dbReference type="ARBA" id="ARBA00023136"/>
    </source>
</evidence>
<dbReference type="RefSeq" id="WP_379909744.1">
    <property type="nucleotide sequence ID" value="NZ_JBHSWE010000001.1"/>
</dbReference>
<dbReference type="Gene3D" id="1.20.81.30">
    <property type="entry name" value="Type II secretion system (T2SS), domain F"/>
    <property type="match status" value="1"/>
</dbReference>
<evidence type="ECO:0000256" key="4">
    <source>
        <dbReference type="ARBA" id="ARBA00022989"/>
    </source>
</evidence>
<dbReference type="InterPro" id="IPR042094">
    <property type="entry name" value="T2SS_GspF_sf"/>
</dbReference>
<feature type="transmembrane region" description="Helical" evidence="6">
    <location>
        <begin position="6"/>
        <end position="25"/>
    </location>
</feature>
<protein>
    <submittedName>
        <fullName evidence="8">Type II secretion system F family protein</fullName>
    </submittedName>
</protein>
<feature type="transmembrane region" description="Helical" evidence="6">
    <location>
        <begin position="89"/>
        <end position="109"/>
    </location>
</feature>
<evidence type="ECO:0000256" key="3">
    <source>
        <dbReference type="ARBA" id="ARBA00022692"/>
    </source>
</evidence>
<evidence type="ECO:0000313" key="8">
    <source>
        <dbReference type="EMBL" id="MFC6671233.1"/>
    </source>
</evidence>
<evidence type="ECO:0000256" key="2">
    <source>
        <dbReference type="ARBA" id="ARBA00022475"/>
    </source>
</evidence>
<keyword evidence="3 6" id="KW-0812">Transmembrane</keyword>
<evidence type="ECO:0000256" key="1">
    <source>
        <dbReference type="ARBA" id="ARBA00004651"/>
    </source>
</evidence>
<evidence type="ECO:0000313" key="9">
    <source>
        <dbReference type="Proteomes" id="UP001596422"/>
    </source>
</evidence>
<keyword evidence="4 6" id="KW-1133">Transmembrane helix</keyword>
<proteinExistence type="predicted"/>
<dbReference type="Proteomes" id="UP001596422">
    <property type="component" value="Unassembled WGS sequence"/>
</dbReference>
<keyword evidence="9" id="KW-1185">Reference proteome</keyword>
<reference evidence="9" key="1">
    <citation type="journal article" date="2019" name="Int. J. Syst. Evol. Microbiol.">
        <title>The Global Catalogue of Microorganisms (GCM) 10K type strain sequencing project: providing services to taxonomists for standard genome sequencing and annotation.</title>
        <authorList>
            <consortium name="The Broad Institute Genomics Platform"/>
            <consortium name="The Broad Institute Genome Sequencing Center for Infectious Disease"/>
            <person name="Wu L."/>
            <person name="Ma J."/>
        </authorList>
    </citation>
    <scope>NUCLEOTIDE SEQUENCE [LARGE SCALE GENOMIC DNA]</scope>
    <source>
        <strain evidence="9">NBRC 111756</strain>
    </source>
</reference>
<gene>
    <name evidence="8" type="ORF">ACFQDL_14980</name>
</gene>